<feature type="region of interest" description="Disordered" evidence="1">
    <location>
        <begin position="27"/>
        <end position="49"/>
    </location>
</feature>
<dbReference type="InterPro" id="IPR050708">
    <property type="entry name" value="T6SS_VgrG/RHS"/>
</dbReference>
<proteinExistence type="predicted"/>
<dbReference type="InterPro" id="IPR031325">
    <property type="entry name" value="RHS_repeat"/>
</dbReference>
<feature type="region of interest" description="Disordered" evidence="1">
    <location>
        <begin position="344"/>
        <end position="369"/>
    </location>
</feature>
<feature type="region of interest" description="Disordered" evidence="1">
    <location>
        <begin position="1457"/>
        <end position="1478"/>
    </location>
</feature>
<feature type="compositionally biased region" description="Basic and acidic residues" evidence="1">
    <location>
        <begin position="346"/>
        <end position="358"/>
    </location>
</feature>
<dbReference type="InterPro" id="IPR022385">
    <property type="entry name" value="Rhs_assc_core"/>
</dbReference>
<protein>
    <submittedName>
        <fullName evidence="4">Type IV secretion protein Rhs</fullName>
    </submittedName>
</protein>
<evidence type="ECO:0000256" key="2">
    <source>
        <dbReference type="SAM" id="SignalP"/>
    </source>
</evidence>
<dbReference type="InterPro" id="IPR030934">
    <property type="entry name" value="Intein_C"/>
</dbReference>
<dbReference type="CDD" id="cd00081">
    <property type="entry name" value="Hint"/>
    <property type="match status" value="1"/>
</dbReference>
<feature type="domain" description="Hint" evidence="3">
    <location>
        <begin position="1961"/>
        <end position="2066"/>
    </location>
</feature>
<dbReference type="Gene3D" id="2.170.16.10">
    <property type="entry name" value="Hedgehog/Intein (Hint) domain"/>
    <property type="match status" value="1"/>
</dbReference>
<dbReference type="SMART" id="SM00306">
    <property type="entry name" value="HintN"/>
    <property type="match status" value="1"/>
</dbReference>
<dbReference type="Pfam" id="PF05593">
    <property type="entry name" value="RHS_repeat"/>
    <property type="match status" value="2"/>
</dbReference>
<feature type="chain" id="PRO_5047445235" evidence="2">
    <location>
        <begin position="25"/>
        <end position="2227"/>
    </location>
</feature>
<feature type="signal peptide" evidence="2">
    <location>
        <begin position="1"/>
        <end position="24"/>
    </location>
</feature>
<evidence type="ECO:0000256" key="1">
    <source>
        <dbReference type="SAM" id="MobiDB-lite"/>
    </source>
</evidence>
<sequence>MTTVVAALAVAATAVTAVSPPAVAADEGPAVQQERSVNGGPVAIEPLPPMDFSTQQAAAASWPAEGEAQTEVVVQSAGRADTGLKQVGQLPVHVGLTDKRKPRTAKVNVKTFDQAVTRKAGVAGVLMRVTDAGGAKDDKVTVRLDYAKFAGGYGGDFGSRLRLAAFPECVLSTPEKAECQRSTPLDTANDTKSQQLTADVTLAGSTAVVAATSGTSGSNGSYGATNLAPSGSWSAGTSSGDFTYSIPLTVPMAPGGAAPQLGLSYASSNVDGRTSVTNNQASWVGDGWDLSAGGFIERTYRACAEDDGGNQGTTKTGDMCWKEEHYTVSLGGMSGKLIKDSVTGKLRPEKDDGSRIEKIGGSPNGYDASEQWKVTSPDGTQYFLGLNKLPGWAAGKPETNSTFTMPVFGNHAGEPCHQAASYANSSCTQPYRWNVDLMVDPRGNAMSFYYAHEINHYKRGGVNGTNTAYVAAGRLDRIEYGLRSDNLYAGAPAKVVFETAERCLPSGTITCDPSQLNADTASHWPDVPFDRICNAGEDCTGRFSPAFFSRKRLTKVVTYSGTEAVDSWTMRQQFPAVETSKPGPLWLSGVTRSGHVGGTASLPEVQFSGLLLDNRVDAIDGYPPLSRYRLNRIVGEAGALTQVTYAPHDCDRATRMPANPESNTYRCYPVWWTPPTESEAILDWFHKYVVEHVTEDSRTGGPSQQQTHYEYLGGGGWHYDDNDEAEANERTWSEWRGFGKVKVIRGAAGTPQTVSEALYLRGMDGDTLPNGGTRDVWVTDGAGGKVEDERRLRGFTRETLLHSGGAVVAASVSEPHLIETANDGKDPAFILRTKSTTTRTRQEDGNWRYTKTNTTFTPIGLPERVEDEGDTKVSGDESCAVTTYVQNEALWLLTYASTIRKIAKPCAAFPGVDADVLSDVRTSYDGQAFGAAPTRGEPSASQRWMGGGNYQTVNSAKYDAYGRVVESTDVDGVKSTTTYTPATGNPTTVSTTNRAGWVTTTTVDPKRGHPVTEVGINGERAELEYDALGRLTKVWLPGQAKDTLPNTTYAYDYRTDGPSVVTTHSLKENGKYAVSYDLLDGLLRQRQSQTSGLNGGRVLTDTFYDSRGNPFRVNGAYYNLDPPTPVLHGAYDNEVPNQTVTEYDDLGRPLETILKKLDIEQWRSKFRYGGDNTYTTPPQGDTATAVLKDAHGRIVERRQYHARSATGVYGADATYDATKYAYTTKGHLAKVSDPEGNEWTYEYDHLGRRAAGNDPDHGRTTYAYDDQDQLTSTTDANGDKLSYTYDALGRKTAMFDKTGAKLSEWVFDTLRKGMPTSSTRFQNGNAYTQKVNHYDSVGRATSMSVVIPAAEGPLAGTYTFGTSYSAYNSLVLRETVPAVGGLQAENIVHTYNDMDQPLSTYGSSDYASEHMYSPYGETLRVTLGASPNKVWLNSSYTEGTRRLDNIQVKRNTTTQPQVTNRSFGYDPAGNITKIGDTPTDGTADTQCFQYDYQRRMTSAWTPSSGDCAAAKSVAALGGAAPYWQDFTFDKIGNRKSMVSRSSAGTTTENYTNPASGVGAVRPHTLTKVNRSTPNSTQLDEYGYDAAGNTISRNLNGSLQKLDWNAEGRVSKVTEASGQSSTYLYDASGARLIKKEPGRNTLFLPGHELIQNTGSNPSIEGRRYYTHGGSTVAVRGTVSGLQWMLGDHHGTDDTAITASNLYVTRRHSDPFGNSRGLAPRYWPTNEGFVGGTKDTSGLTSVGAREYDPRTGRFISVDPIMDLAEPQQIHGYAYAHNAPATFWDPSGLAECADVNCNHTVSDYDPWTEQDQADLQSDPSYSKEYQDNVAKLDKESKAQACAGLRMSESECAQMMQDAQSKKGFWDVMKAELPDLLGDLTGFNDLRDCFTKFDLLACASLIPAAKLLKLIGAANKVFKAVKMALKWEHRVSAAIEKLGKWRAAYSALMRKGMDKLKSLLKKCQKHSFPPGTLVLMADGSRKPIEEVDVGDEVVATDPETGESSGRKVTATWTHNDEPERTELTVDVDGPAGTATTTISATDWHPFWVADLSDWVPVADVAVGSWLRTSSGTWVQVTAKRHFAGTGVVHDLTVDGIHSYHVGAAAVSLLVHNCDGPTLELKYKASWTDAQRAAADAKVAALNGTTMVVTKVKRDPKSAADRFKAAGNEIPDGADVDHKQDLQLGGADEVSNMWPLDLSVNRSLGPQIAQQIKKKKLKLGDVVCSISISDRC</sequence>
<keyword evidence="2" id="KW-0732">Signal</keyword>
<dbReference type="Proteomes" id="UP000734823">
    <property type="component" value="Unassembled WGS sequence"/>
</dbReference>
<dbReference type="Gene3D" id="2.180.10.10">
    <property type="entry name" value="RHS repeat-associated core"/>
    <property type="match status" value="2"/>
</dbReference>
<dbReference type="EMBL" id="JABVED010000040">
    <property type="protein sequence ID" value="MBC6451700.1"/>
    <property type="molecule type" value="Genomic_DNA"/>
</dbReference>
<accession>A0ABR7LGC5</accession>
<reference evidence="4 5" key="1">
    <citation type="submission" date="2020-06" db="EMBL/GenBank/DDBJ databases">
        <title>Actinokineospora xiongansis sp. nov., isolated from soil of Baiyangdian.</title>
        <authorList>
            <person name="Zhang X."/>
        </authorList>
    </citation>
    <scope>NUCLEOTIDE SEQUENCE [LARGE SCALE GENOMIC DNA]</scope>
    <source>
        <strain evidence="4 5">HBU206404</strain>
    </source>
</reference>
<dbReference type="PANTHER" id="PTHR32305">
    <property type="match status" value="1"/>
</dbReference>
<evidence type="ECO:0000259" key="3">
    <source>
        <dbReference type="SMART" id="SM00306"/>
    </source>
</evidence>
<evidence type="ECO:0000313" key="5">
    <source>
        <dbReference type="Proteomes" id="UP000734823"/>
    </source>
</evidence>
<dbReference type="SUPFAM" id="SSF51294">
    <property type="entry name" value="Hedgehog/intein (Hint) domain"/>
    <property type="match status" value="1"/>
</dbReference>
<dbReference type="NCBIfam" id="TIGR03696">
    <property type="entry name" value="Rhs_assc_core"/>
    <property type="match status" value="1"/>
</dbReference>
<dbReference type="InterPro" id="IPR003587">
    <property type="entry name" value="Hint_dom_N"/>
</dbReference>
<name>A0ABR7LGC5_9PSEU</name>
<dbReference type="InterPro" id="IPR036844">
    <property type="entry name" value="Hint_dom_sf"/>
</dbReference>
<comment type="caution">
    <text evidence="4">The sequence shown here is derived from an EMBL/GenBank/DDBJ whole genome shotgun (WGS) entry which is preliminary data.</text>
</comment>
<dbReference type="InterPro" id="IPR006530">
    <property type="entry name" value="YD"/>
</dbReference>
<organism evidence="4 5">
    <name type="scientific">Actinokineospora xionganensis</name>
    <dbReference type="NCBI Taxonomy" id="2684470"/>
    <lineage>
        <taxon>Bacteria</taxon>
        <taxon>Bacillati</taxon>
        <taxon>Actinomycetota</taxon>
        <taxon>Actinomycetes</taxon>
        <taxon>Pseudonocardiales</taxon>
        <taxon>Pseudonocardiaceae</taxon>
        <taxon>Actinokineospora</taxon>
    </lineage>
</organism>
<dbReference type="Pfam" id="PF07591">
    <property type="entry name" value="PT-HINT"/>
    <property type="match status" value="1"/>
</dbReference>
<keyword evidence="5" id="KW-1185">Reference proteome</keyword>
<dbReference type="NCBIfam" id="TIGR01643">
    <property type="entry name" value="YD_repeat_2x"/>
    <property type="match status" value="2"/>
</dbReference>
<dbReference type="RefSeq" id="WP_187224769.1">
    <property type="nucleotide sequence ID" value="NZ_JABVED010000040.1"/>
</dbReference>
<dbReference type="PANTHER" id="PTHR32305:SF17">
    <property type="entry name" value="TRNA NUCLEASE WAPA"/>
    <property type="match status" value="1"/>
</dbReference>
<gene>
    <name evidence="4" type="ORF">GPZ80_31610</name>
</gene>
<dbReference type="PROSITE" id="PS50818">
    <property type="entry name" value="INTEIN_C_TER"/>
    <property type="match status" value="1"/>
</dbReference>
<evidence type="ECO:0000313" key="4">
    <source>
        <dbReference type="EMBL" id="MBC6451700.1"/>
    </source>
</evidence>